<dbReference type="Proteomes" id="UP001473302">
    <property type="component" value="Unassembled WGS sequence"/>
</dbReference>
<evidence type="ECO:0000256" key="2">
    <source>
        <dbReference type="ARBA" id="ARBA00022448"/>
    </source>
</evidence>
<protein>
    <recommendedName>
        <fullName evidence="11">Vacuolar protein sorting-associated protein</fullName>
    </recommendedName>
</protein>
<dbReference type="Pfam" id="PF25033">
    <property type="entry name" value="VPS13_M"/>
    <property type="match status" value="1"/>
</dbReference>
<organism evidence="9 10">
    <name type="scientific">Mucor flavus</name>
    <dbReference type="NCBI Taxonomy" id="439312"/>
    <lineage>
        <taxon>Eukaryota</taxon>
        <taxon>Fungi</taxon>
        <taxon>Fungi incertae sedis</taxon>
        <taxon>Mucoromycota</taxon>
        <taxon>Mucoromycotina</taxon>
        <taxon>Mucoromycetes</taxon>
        <taxon>Mucorales</taxon>
        <taxon>Mucorineae</taxon>
        <taxon>Mucoraceae</taxon>
        <taxon>Mucor</taxon>
    </lineage>
</organism>
<gene>
    <name evidence="9" type="ORF">MFLAVUS_000200</name>
</gene>
<dbReference type="Pfam" id="PF25036">
    <property type="entry name" value="VPS13_VAB"/>
    <property type="match status" value="1"/>
</dbReference>
<evidence type="ECO:0000259" key="7">
    <source>
        <dbReference type="Pfam" id="PF25036"/>
    </source>
</evidence>
<evidence type="ECO:0000259" key="6">
    <source>
        <dbReference type="Pfam" id="PF25033"/>
    </source>
</evidence>
<feature type="compositionally biased region" description="Low complexity" evidence="4">
    <location>
        <begin position="1104"/>
        <end position="1116"/>
    </location>
</feature>
<evidence type="ECO:0000259" key="8">
    <source>
        <dbReference type="Pfam" id="PF25037"/>
    </source>
</evidence>
<dbReference type="PANTHER" id="PTHR16166">
    <property type="entry name" value="VACUOLAR PROTEIN SORTING-ASSOCIATED PROTEIN VPS13"/>
    <property type="match status" value="1"/>
</dbReference>
<evidence type="ECO:0000256" key="3">
    <source>
        <dbReference type="ARBA" id="ARBA00023055"/>
    </source>
</evidence>
<keyword evidence="10" id="KW-1185">Reference proteome</keyword>
<feature type="domain" description="Intermembrane lipid transfer protein VPS13-like C-terminal" evidence="8">
    <location>
        <begin position="3066"/>
        <end position="3171"/>
    </location>
</feature>
<feature type="domain" description="Chorein N-terminal" evidence="5">
    <location>
        <begin position="1"/>
        <end position="1119"/>
    </location>
</feature>
<sequence>MLESVVSTLLNRVLGAYVSNLNYNQLKIGIWSGEVTLRDLKLRREALDKFNLPVDVLEGYLGELTLTIPWNNLRGKPVLINIKDAYVLAVPRNESTMTAEELAQREQDAKMRKLENSELMIDPTEHDATEEAKNDTFANQLLTKILNNLQFSITNIHIRYEDDVSTDHRFAAGITLSELSAITTDENWIANTISETVNTIHKLATLESLSIYWDTNAPTLSQVDSHEPFKELIATKHHVPTEHQYILKPVSGTGRVKLFKNFGSEIPKIDASLLFDELSFAVDNEQYRDTILMIDLFHSYLKKQKYKELHPSNDMTPKTHPLEFFRFAGNAVLSEIHERNQRWTWSRIKKRSDDRKAYIEYFVNEKLDRASPEELEKLEELEKELSYEDLRFYRSLAKPKLRSEKARLAAIEKKRKAEAAANRSAQGWGISNWWYGNDPSAGTPNTESSEEDLVITEEQKLEFYNVIDYNADKAAITAAIDLPKNTKLLCLTTSLNKGSFTVRKDPHDKPVDLVSLIFDNVSLGMTQYVESFTATAALGDLCLYDGLHVDSPYYKLMGAKGKDNEKRDSVSMDNMLQLHSSTINNPFFTVTFEHKPLDGRADNAVALFMRNIDIVYNPRVIHEIVDFFTPPETSADSINALIEVAGDTLEDFKNQTRASLEFALDQHTTFDLRVDMDAPVIIIPEDCSSIHSRGIVIDAGHINVESNLVPPDVLSLLKSKSAADMTIEDNMKFRELMYDKFTVQLTQTKILVGDSIETCLVQVRTPCEKLRYLHFVDRIDMTFLMELCIIRKSVEMPRFKVSGHLPLLKVNFSDTKYRTIMQLPRLIDASGLLGDKSTSVDVNEDYVNSNKKNQVDQRWFNLMNTPLWNKNNRDDVFLDTDSEMSSSDDQQDHSVTGTVETEATETTTSFQKPTASKKDKRGKEVVSMEERLFELNFKVDRVLANVMQAEKSKDHVKDVPETLLCEVDLQNLSLGYNMRPMDMTVSLSLQSLDVTDRMKHGNEFKYLVTSDQYALQPGHHHENSLKNLVHVEYVRCDKTSPEYVTKYKGIDQTVQVTLSTLNFIVTRSSVLTLNNFILHTFVDDEVVSTGVRKSSVDDTNKPVSTAQNTANSSTTNNSSSIYVRLLLDSVNFVLNNDGVRLATGELSLGDLSTIIIDSEINVAAKFANFTLTDNLTPLRTSGKHTTGNQLLTIQGEELIDLRYNSYISGKKDYPGYDHALYLRMGSAQFNFLEQPVQQFMDYLSKFAEMKSTYDMARQAALESAQQLGQAATKMHFDVVIKTPVVSFPEYHQHTSDVVVAHLGEIWASNTFVDESDGCINTIKAGLRAISLTSKFYVARNSEQQAQLQTLPIVDDIDLNLDIKVPQEVSSTRPGVDICGSIEDVTMRLTERQYIFLMEAINMFSRVFSSAPEDENNISSTAAITTDASSAVVASKTNTVAKPVEMYTETEKIDTLPRIQMTLDAKTIGLEIYTNNTETIDNIQEPPSLSRIALNNSNVKFHMYNDNTMDVNLVVHSLTVDDTRPGVSSKFKHIVPVIENGHQFELQLDLKEPNPIRSGIVVMTVKDPKVILSLDHAFLLRDFFMLPFNGKAETAKSERRNSDTNTDEQQPQQQGMELSYLLNIVNAEFILLANPDRSDSEAVVLSTKELMITQQTKTALVVKQMGMFLCRMDMRKKSTLRFIQPFDVNLSMNSNPRTEQGGLLTDLVMNIDPLVLRLSYRDTMLVTDIFNKAFELYYASVGTDNQASSTDYTNLLISPGSSADENTRNEIERLNAIALSQESLRISFHGAQIILIEELHETPMIDMNLKPFNVEVANWSKDLSATVEFSTFINYFNIKNSHWEPLLEPWNFRLEMTRNPSTKNDPLNVRLISNTILNINVTHTFLESAMATMQLMDKQRNTIYSGERGTVAPYELRNRTGYNIMVWNSTDSKEGPTIKELSNGGNLPWWFEDWKKRRETTSFASNNLNVQVDGAMWESLRDIKLDTEGEHMHALRPMVKNVQHHIVFDVKLVDNIKIVTIRSSMVIENRTLLSIDLASIDPSDKMDGSVKKIAPGEDYAIPIEKAYTNRFCIRPDAGFGYRWTEKAFHWKDFATPIKPESTVCCLAEERNNMPPFIFQIHARLDKKSILFGKYPVMGIRLSAPIEIENLLPFDFNFRIVDKTNGQDFSSYLRKGGVTPIHVIENGHLVLLNLEMPDTAYKRSEYAIISTKRTDDLDIDDTIELISSKDKSKLNIRINTLDIPDSGGAKKYSIYSPYIIINKTGLPISFKEKPAWSDAIYSMGETVTMCRPLSKPEPFMYSYPHTDNRNRTLIQVDKSGWSQPLSFEAIGSVYDVALPNQGRSEEIHVGINIQEGQGKFKLTKTITITPRFVLSNQTDENIRYRVPETKNDYILESKQRIPLYNIRVQNEKQLTIKLEGVSNVWSAPFNIQDIGDVHVRLTNDYGGQDTLIRVTTILQDATIFIVLAKEEDDNWPYLLVNKTGEDMMFYQEDSIMLRDDYSSVPVRNSRIKRYRLPAHQSVPYSWDLPAYRDKKIILSINSRERSINLQEIGSMLPFRHTTRDGKPSITSIDVKIRGSRRVLELKPYVQKESHFKPIAGELTRSSSSSSLSSTDSIAKEGFEAADVDMSVNAIFRIELKEVGISLINQQLLELAYLTLKGIDLKLTDSTMYHSLRWNIDWVQIDNQMYGSVFPILLYPTNSTDNGDRRKTNKILPTVQIGLDRVKDNSHGVIYFKYFSILLQEMSIELDETFVDAVMEFAHIDQDESLKDVGHDAKLWEYTTDIPDVNPHHDIAQIYFETFSIQPIQFDLSFLRSDQNNNTNRRQSNSPLVYLVNALTMALGNVNAAPLRFNALAIENIMASGPDLANRISIHYSDQLIYQVHRILGSADFLGNPVGLFNNLSSGVAELFYEPWQGLIMSDRPQDLGYGIAKGFSGFVKKSVFGVSDSFSKFTGSIGKGLSAATMDREYQNRRRMNMARNRPKHALFGVTQGATSFANSVASGFSGLVTRPMEGSKEGVGGFFKGFGKGLVGAVTKPVVGVFDFTSNVTEGIRNTATPNDTNMIEPVRFPRYIGPDGLLKPYSLREAIGQHWLKDVDGGKYINDTYIAHCHVQNDERVAMLTTNRVMLIRTRKLSVEWQEPFTEIQTIKREPTGIAIYLRSMSWEPFLIISDKHSREDFFKKIEEAVTKYNSTRRPNQ</sequence>
<comment type="similarity">
    <text evidence="1">Belongs to the VPS13 family.</text>
</comment>
<evidence type="ECO:0000256" key="4">
    <source>
        <dbReference type="SAM" id="MobiDB-lite"/>
    </source>
</evidence>
<feature type="compositionally biased region" description="Low complexity" evidence="4">
    <location>
        <begin position="883"/>
        <end position="908"/>
    </location>
</feature>
<evidence type="ECO:0000313" key="10">
    <source>
        <dbReference type="Proteomes" id="UP001473302"/>
    </source>
</evidence>
<proteinExistence type="inferred from homology"/>
<evidence type="ECO:0000313" key="9">
    <source>
        <dbReference type="EMBL" id="GAA5806852.1"/>
    </source>
</evidence>
<dbReference type="InterPro" id="IPR026854">
    <property type="entry name" value="VPS13_N"/>
</dbReference>
<dbReference type="PANTHER" id="PTHR16166:SF93">
    <property type="entry name" value="INTERMEMBRANE LIPID TRANSFER PROTEIN VPS13"/>
    <property type="match status" value="1"/>
</dbReference>
<feature type="region of interest" description="Disordered" evidence="4">
    <location>
        <begin position="1093"/>
        <end position="1116"/>
    </location>
</feature>
<evidence type="ECO:0008006" key="11">
    <source>
        <dbReference type="Google" id="ProtNLM"/>
    </source>
</evidence>
<dbReference type="Pfam" id="PF25037">
    <property type="entry name" value="VPS13_C"/>
    <property type="match status" value="1"/>
</dbReference>
<dbReference type="Pfam" id="PF12624">
    <property type="entry name" value="VPS13_N"/>
    <property type="match status" value="1"/>
</dbReference>
<feature type="domain" description="Vacuolar protein sorting-associated protein 13 VPS13 adaptor binding" evidence="7">
    <location>
        <begin position="1952"/>
        <end position="2528"/>
    </location>
</feature>
<dbReference type="InterPro" id="IPR026847">
    <property type="entry name" value="VPS13"/>
</dbReference>
<feature type="region of interest" description="Disordered" evidence="4">
    <location>
        <begin position="1593"/>
        <end position="1612"/>
    </location>
</feature>
<name>A0ABP9YJ18_9FUNG</name>
<dbReference type="InterPro" id="IPR009543">
    <property type="entry name" value="VPS13_VAB"/>
</dbReference>
<dbReference type="EMBL" id="BAABUK010000002">
    <property type="protein sequence ID" value="GAA5806852.1"/>
    <property type="molecule type" value="Genomic_DNA"/>
</dbReference>
<keyword evidence="2" id="KW-0813">Transport</keyword>
<keyword evidence="3" id="KW-0445">Lipid transport</keyword>
<dbReference type="InterPro" id="IPR056747">
    <property type="entry name" value="VPS13-like_M"/>
</dbReference>
<reference evidence="9 10" key="1">
    <citation type="submission" date="2024-04" db="EMBL/GenBank/DDBJ databases">
        <title>genome sequences of Mucor flavus KT1a and Helicostylum pulchrum KT1b strains isolated from the surface of a dry-aged beef.</title>
        <authorList>
            <person name="Toyotome T."/>
            <person name="Hosono M."/>
            <person name="Torimaru M."/>
            <person name="Fukuda K."/>
            <person name="Mikami N."/>
        </authorList>
    </citation>
    <scope>NUCLEOTIDE SEQUENCE [LARGE SCALE GENOMIC DNA]</scope>
    <source>
        <strain evidence="9 10">KT1a</strain>
    </source>
</reference>
<feature type="domain" description="VPS13-like middle region" evidence="6">
    <location>
        <begin position="1159"/>
        <end position="1897"/>
    </location>
</feature>
<dbReference type="InterPro" id="IPR056748">
    <property type="entry name" value="VPS13-like_C"/>
</dbReference>
<accession>A0ABP9YJ18</accession>
<comment type="caution">
    <text evidence="9">The sequence shown here is derived from an EMBL/GenBank/DDBJ whole genome shotgun (WGS) entry which is preliminary data.</text>
</comment>
<evidence type="ECO:0000256" key="1">
    <source>
        <dbReference type="ARBA" id="ARBA00006545"/>
    </source>
</evidence>
<feature type="compositionally biased region" description="Polar residues" evidence="4">
    <location>
        <begin position="1602"/>
        <end position="1612"/>
    </location>
</feature>
<evidence type="ECO:0000259" key="5">
    <source>
        <dbReference type="Pfam" id="PF12624"/>
    </source>
</evidence>
<feature type="region of interest" description="Disordered" evidence="4">
    <location>
        <begin position="880"/>
        <end position="922"/>
    </location>
</feature>